<dbReference type="PANTHER" id="PTHR30319:SF1">
    <property type="entry name" value="TRANSCRIPTIONAL REPRESSOR PAAX"/>
    <property type="match status" value="1"/>
</dbReference>
<dbReference type="Pfam" id="PF08223">
    <property type="entry name" value="PaaX_C"/>
    <property type="match status" value="1"/>
</dbReference>
<feature type="domain" description="Transcriptional repressor PaaX-like C-terminal" evidence="3">
    <location>
        <begin position="175"/>
        <end position="263"/>
    </location>
</feature>
<comment type="caution">
    <text evidence="4">The sequence shown here is derived from an EMBL/GenBank/DDBJ whole genome shotgun (WGS) entry which is preliminary data.</text>
</comment>
<evidence type="ECO:0000313" key="5">
    <source>
        <dbReference type="Proteomes" id="UP001595443"/>
    </source>
</evidence>
<feature type="region of interest" description="Disordered" evidence="1">
    <location>
        <begin position="293"/>
        <end position="317"/>
    </location>
</feature>
<dbReference type="Proteomes" id="UP001595443">
    <property type="component" value="Unassembled WGS sequence"/>
</dbReference>
<dbReference type="EMBL" id="JBHRSK010000017">
    <property type="protein sequence ID" value="MFC2970236.1"/>
    <property type="molecule type" value="Genomic_DNA"/>
</dbReference>
<reference evidence="5" key="1">
    <citation type="journal article" date="2019" name="Int. J. Syst. Evol. Microbiol.">
        <title>The Global Catalogue of Microorganisms (GCM) 10K type strain sequencing project: providing services to taxonomists for standard genome sequencing and annotation.</title>
        <authorList>
            <consortium name="The Broad Institute Genomics Platform"/>
            <consortium name="The Broad Institute Genome Sequencing Center for Infectious Disease"/>
            <person name="Wu L."/>
            <person name="Ma J."/>
        </authorList>
    </citation>
    <scope>NUCLEOTIDE SEQUENCE [LARGE SCALE GENOMIC DNA]</scope>
    <source>
        <strain evidence="5">KCTC 62192</strain>
    </source>
</reference>
<evidence type="ECO:0000313" key="4">
    <source>
        <dbReference type="EMBL" id="MFC2970236.1"/>
    </source>
</evidence>
<evidence type="ECO:0000256" key="1">
    <source>
        <dbReference type="SAM" id="MobiDB-lite"/>
    </source>
</evidence>
<protein>
    <submittedName>
        <fullName evidence="4">PaaX family transcriptional regulator C-terminal domain-containing protein</fullName>
    </submittedName>
</protein>
<dbReference type="PANTHER" id="PTHR30319">
    <property type="entry name" value="PHENYLACETIC ACID REGULATOR-RELATED TRANSCRIPTIONAL REPRESSOR"/>
    <property type="match status" value="1"/>
</dbReference>
<accession>A0ABV7AMQ8</accession>
<name>A0ABV7AMQ8_9RHOB</name>
<dbReference type="Gene3D" id="1.20.58.1460">
    <property type="match status" value="1"/>
</dbReference>
<dbReference type="PIRSF" id="PIRSF020623">
    <property type="entry name" value="PaaX"/>
    <property type="match status" value="1"/>
</dbReference>
<dbReference type="InterPro" id="IPR011965">
    <property type="entry name" value="PaaX_trns_reg"/>
</dbReference>
<organism evidence="4 5">
    <name type="scientific">Acidimangrovimonas pyrenivorans</name>
    <dbReference type="NCBI Taxonomy" id="2030798"/>
    <lineage>
        <taxon>Bacteria</taxon>
        <taxon>Pseudomonadati</taxon>
        <taxon>Pseudomonadota</taxon>
        <taxon>Alphaproteobacteria</taxon>
        <taxon>Rhodobacterales</taxon>
        <taxon>Paracoccaceae</taxon>
        <taxon>Acidimangrovimonas</taxon>
    </lineage>
</organism>
<feature type="compositionally biased region" description="Basic and acidic residues" evidence="1">
    <location>
        <begin position="305"/>
        <end position="317"/>
    </location>
</feature>
<proteinExistence type="predicted"/>
<feature type="domain" description="Transcriptional repressor PaaX-like N-terminal" evidence="2">
    <location>
        <begin position="25"/>
        <end position="91"/>
    </location>
</feature>
<keyword evidence="5" id="KW-1185">Reference proteome</keyword>
<dbReference type="RefSeq" id="WP_377835016.1">
    <property type="nucleotide sequence ID" value="NZ_JBHRSK010000017.1"/>
</dbReference>
<evidence type="ECO:0000259" key="3">
    <source>
        <dbReference type="Pfam" id="PF08223"/>
    </source>
</evidence>
<gene>
    <name evidence="4" type="ORF">ACFOES_19225</name>
</gene>
<dbReference type="InterPro" id="IPR013225">
    <property type="entry name" value="PaaX_C"/>
</dbReference>
<dbReference type="InterPro" id="IPR012906">
    <property type="entry name" value="PaaX-like_N"/>
</dbReference>
<dbReference type="Pfam" id="PF07848">
    <property type="entry name" value="PaaX"/>
    <property type="match status" value="1"/>
</dbReference>
<evidence type="ECO:0000259" key="2">
    <source>
        <dbReference type="Pfam" id="PF07848"/>
    </source>
</evidence>
<dbReference type="Gene3D" id="1.10.10.10">
    <property type="entry name" value="Winged helix-like DNA-binding domain superfamily/Winged helix DNA-binding domain"/>
    <property type="match status" value="1"/>
</dbReference>
<sequence>MPRKLDVIGAAPAALRQGLEGDPPRAAGLIVTIYGDVVGPRGGTLWMGTLIECCADHGISESLVRTAVSRLVSGGQLEGERIGRKSYYRLTPAALDEFAGAARVLYAPPPLPTGWLLALGEGAVRAASLPGWAQTGPETALAPNRGDVARPPGLLLSAETVAGAERVPDFAARHWPVEEVAAAYRAFLDVFAPVAGALAEGARPAPPLALALRLRLVHLYRQAALADPRLPRAAWPEGWSGAAARRLFVRTYLALTEAADAHIGRSFHDSAGPLPEQTEETRLRCGRLERELASQAPDFPEEVINLEKHHEGMRKSS</sequence>
<dbReference type="InterPro" id="IPR036388">
    <property type="entry name" value="WH-like_DNA-bd_sf"/>
</dbReference>